<organism evidence="3 4">
    <name type="scientific">Streptomyces sanglieri</name>
    <dbReference type="NCBI Taxonomy" id="193460"/>
    <lineage>
        <taxon>Bacteria</taxon>
        <taxon>Bacillati</taxon>
        <taxon>Actinomycetota</taxon>
        <taxon>Actinomycetes</taxon>
        <taxon>Kitasatosporales</taxon>
        <taxon>Streptomycetaceae</taxon>
        <taxon>Streptomyces</taxon>
    </lineage>
</organism>
<dbReference type="SUPFAM" id="SSF52402">
    <property type="entry name" value="Adenine nucleotide alpha hydrolases-like"/>
    <property type="match status" value="2"/>
</dbReference>
<sequence>MRGITGSPELGSVIVGVDGSEPARRAALWAAAEAARRGSTLRIVHATDTDSRVLYLSVENIERVRRAGHELLRETAAAITELHSDLHVTTEFSGGAAVPSLRRTAGPRGTVVVGNRGLGGFKNLLLGSVGLKVAAEATTPVVIVRGTDEGTERGVVLAAVRDEHDAECARYAACEAEIHKASLRLLHVWSILGSAGLAVTMLDDVEEIVGEHVHHLIAVTDRIRDEFPDLNVQAEAEKSLNVAGVLVEASRHADLLVMGGRRTPGYIGPTLGRATHSLLHHAHCPVQLIPRHGSGQGSDS</sequence>
<gene>
    <name evidence="3" type="ORF">ACFQ2K_10965</name>
</gene>
<proteinExistence type="inferred from homology"/>
<dbReference type="Gene3D" id="3.40.50.620">
    <property type="entry name" value="HUPs"/>
    <property type="match status" value="2"/>
</dbReference>
<evidence type="ECO:0000313" key="3">
    <source>
        <dbReference type="EMBL" id="MFD0623242.1"/>
    </source>
</evidence>
<dbReference type="Pfam" id="PF00582">
    <property type="entry name" value="Usp"/>
    <property type="match status" value="2"/>
</dbReference>
<feature type="domain" description="UspA" evidence="2">
    <location>
        <begin position="156"/>
        <end position="289"/>
    </location>
</feature>
<dbReference type="InterPro" id="IPR006015">
    <property type="entry name" value="Universal_stress_UspA"/>
</dbReference>
<reference evidence="4" key="1">
    <citation type="journal article" date="2019" name="Int. J. Syst. Evol. Microbiol.">
        <title>The Global Catalogue of Microorganisms (GCM) 10K type strain sequencing project: providing services to taxonomists for standard genome sequencing and annotation.</title>
        <authorList>
            <consortium name="The Broad Institute Genomics Platform"/>
            <consortium name="The Broad Institute Genome Sequencing Center for Infectious Disease"/>
            <person name="Wu L."/>
            <person name="Ma J."/>
        </authorList>
    </citation>
    <scope>NUCLEOTIDE SEQUENCE [LARGE SCALE GENOMIC DNA]</scope>
    <source>
        <strain evidence="4">JCM 12607</strain>
    </source>
</reference>
<evidence type="ECO:0000256" key="1">
    <source>
        <dbReference type="ARBA" id="ARBA00008791"/>
    </source>
</evidence>
<name>A0ABW2WP54_9ACTN</name>
<comment type="caution">
    <text evidence="3">The sequence shown here is derived from an EMBL/GenBank/DDBJ whole genome shotgun (WGS) entry which is preliminary data.</text>
</comment>
<accession>A0ABW2WP54</accession>
<dbReference type="Proteomes" id="UP001596915">
    <property type="component" value="Unassembled WGS sequence"/>
</dbReference>
<comment type="similarity">
    <text evidence="1">Belongs to the universal stress protein A family.</text>
</comment>
<dbReference type="PANTHER" id="PTHR46268">
    <property type="entry name" value="STRESS RESPONSE PROTEIN NHAX"/>
    <property type="match status" value="1"/>
</dbReference>
<dbReference type="PANTHER" id="PTHR46268:SF6">
    <property type="entry name" value="UNIVERSAL STRESS PROTEIN UP12"/>
    <property type="match status" value="1"/>
</dbReference>
<feature type="domain" description="UspA" evidence="2">
    <location>
        <begin position="13"/>
        <end position="145"/>
    </location>
</feature>
<dbReference type="EMBL" id="JBHTGL010000008">
    <property type="protein sequence ID" value="MFD0623242.1"/>
    <property type="molecule type" value="Genomic_DNA"/>
</dbReference>
<dbReference type="InterPro" id="IPR014729">
    <property type="entry name" value="Rossmann-like_a/b/a_fold"/>
</dbReference>
<evidence type="ECO:0000313" key="4">
    <source>
        <dbReference type="Proteomes" id="UP001596915"/>
    </source>
</evidence>
<dbReference type="PRINTS" id="PR01438">
    <property type="entry name" value="UNVRSLSTRESS"/>
</dbReference>
<evidence type="ECO:0000259" key="2">
    <source>
        <dbReference type="Pfam" id="PF00582"/>
    </source>
</evidence>
<dbReference type="InterPro" id="IPR006016">
    <property type="entry name" value="UspA"/>
</dbReference>
<keyword evidence="4" id="KW-1185">Reference proteome</keyword>
<protein>
    <submittedName>
        <fullName evidence="3">Universal stress protein</fullName>
    </submittedName>
</protein>